<sequence>MKPLTQVLLLVLEVMVIGQDRTYGLALCPGDTSVTDCMSCIADVTSKILTLCPNTRGVVMWNKFCMLKFFDKDFFGQIENQTRHKIMDSQNAKDPVKFGQKTEDLLSKLARIAFVKQRMYGRSTIKFAESKQLYLLAQCTRDITSIDCKRCLRNSISQLPNCCAGKKWATVYSGSCIVGYQTF</sequence>
<dbReference type="PANTHER" id="PTHR32411:SF51">
    <property type="entry name" value="GNK2-HOMOLOGOUS DOMAIN-CONTAINING PROTEIN"/>
    <property type="match status" value="1"/>
</dbReference>
<dbReference type="Gene3D" id="3.30.430.20">
    <property type="entry name" value="Gnk2 domain, C-X8-C-X2-C motif"/>
    <property type="match status" value="2"/>
</dbReference>
<keyword evidence="2" id="KW-0964">Secreted</keyword>
<comment type="similarity">
    <text evidence="5">Belongs to the cysteine-rich repeat secretory protein family.</text>
</comment>
<feature type="domain" description="Gnk2-homologous" evidence="7">
    <location>
        <begin position="1"/>
        <end position="74"/>
    </location>
</feature>
<reference evidence="8 9" key="1">
    <citation type="submission" date="2024-01" db="EMBL/GenBank/DDBJ databases">
        <title>A telomere-to-telomere, gap-free genome of sweet tea (Lithocarpus litseifolius).</title>
        <authorList>
            <person name="Zhou J."/>
        </authorList>
    </citation>
    <scope>NUCLEOTIDE SEQUENCE [LARGE SCALE GENOMIC DNA]</scope>
    <source>
        <strain evidence="8">Zhou-2022a</strain>
        <tissue evidence="8">Leaf</tissue>
    </source>
</reference>
<dbReference type="EMBL" id="JAZDWU010000006">
    <property type="protein sequence ID" value="KAK9999490.1"/>
    <property type="molecule type" value="Genomic_DNA"/>
</dbReference>
<feature type="signal peptide" evidence="6">
    <location>
        <begin position="1"/>
        <end position="18"/>
    </location>
</feature>
<comment type="subcellular location">
    <subcellularLocation>
        <location evidence="1">Secreted</location>
    </subcellularLocation>
</comment>
<evidence type="ECO:0000256" key="5">
    <source>
        <dbReference type="ARBA" id="ARBA00038515"/>
    </source>
</evidence>
<dbReference type="AlphaFoldDB" id="A0AAW2CR41"/>
<accession>A0AAW2CR41</accession>
<name>A0AAW2CR41_9ROSI</name>
<keyword evidence="3 6" id="KW-0732">Signal</keyword>
<dbReference type="CDD" id="cd23509">
    <property type="entry name" value="Gnk2-like"/>
    <property type="match status" value="2"/>
</dbReference>
<gene>
    <name evidence="8" type="ORF">SO802_019093</name>
</gene>
<dbReference type="Pfam" id="PF01657">
    <property type="entry name" value="Stress-antifung"/>
    <property type="match status" value="2"/>
</dbReference>
<dbReference type="PANTHER" id="PTHR32411">
    <property type="entry name" value="CYSTEINE-RICH REPEAT SECRETORY PROTEIN 38-RELATED"/>
    <property type="match status" value="1"/>
</dbReference>
<proteinExistence type="inferred from homology"/>
<evidence type="ECO:0000256" key="1">
    <source>
        <dbReference type="ARBA" id="ARBA00004613"/>
    </source>
</evidence>
<evidence type="ECO:0000256" key="6">
    <source>
        <dbReference type="SAM" id="SignalP"/>
    </source>
</evidence>
<protein>
    <recommendedName>
        <fullName evidence="7">Gnk2-homologous domain-containing protein</fullName>
    </recommendedName>
</protein>
<evidence type="ECO:0000259" key="7">
    <source>
        <dbReference type="PROSITE" id="PS51473"/>
    </source>
</evidence>
<keyword evidence="9" id="KW-1185">Reference proteome</keyword>
<dbReference type="Proteomes" id="UP001459277">
    <property type="component" value="Unassembled WGS sequence"/>
</dbReference>
<evidence type="ECO:0000256" key="3">
    <source>
        <dbReference type="ARBA" id="ARBA00022729"/>
    </source>
</evidence>
<dbReference type="PROSITE" id="PS51473">
    <property type="entry name" value="GNK2"/>
    <property type="match status" value="2"/>
</dbReference>
<evidence type="ECO:0000313" key="9">
    <source>
        <dbReference type="Proteomes" id="UP001459277"/>
    </source>
</evidence>
<dbReference type="InterPro" id="IPR050581">
    <property type="entry name" value="CRR_secretory_protein"/>
</dbReference>
<feature type="chain" id="PRO_5043598464" description="Gnk2-homologous domain-containing protein" evidence="6">
    <location>
        <begin position="19"/>
        <end position="183"/>
    </location>
</feature>
<dbReference type="InterPro" id="IPR038408">
    <property type="entry name" value="GNK2_sf"/>
</dbReference>
<evidence type="ECO:0000256" key="4">
    <source>
        <dbReference type="ARBA" id="ARBA00022737"/>
    </source>
</evidence>
<comment type="caution">
    <text evidence="8">The sequence shown here is derived from an EMBL/GenBank/DDBJ whole genome shotgun (WGS) entry which is preliminary data.</text>
</comment>
<dbReference type="InterPro" id="IPR002902">
    <property type="entry name" value="GNK2"/>
</dbReference>
<dbReference type="GO" id="GO:0005576">
    <property type="term" value="C:extracellular region"/>
    <property type="evidence" value="ECO:0007669"/>
    <property type="project" value="UniProtKB-SubCell"/>
</dbReference>
<keyword evidence="4" id="KW-0677">Repeat</keyword>
<evidence type="ECO:0000256" key="2">
    <source>
        <dbReference type="ARBA" id="ARBA00022525"/>
    </source>
</evidence>
<evidence type="ECO:0000313" key="8">
    <source>
        <dbReference type="EMBL" id="KAK9999490.1"/>
    </source>
</evidence>
<feature type="domain" description="Gnk2-homologous" evidence="7">
    <location>
        <begin position="80"/>
        <end position="183"/>
    </location>
</feature>
<organism evidence="8 9">
    <name type="scientific">Lithocarpus litseifolius</name>
    <dbReference type="NCBI Taxonomy" id="425828"/>
    <lineage>
        <taxon>Eukaryota</taxon>
        <taxon>Viridiplantae</taxon>
        <taxon>Streptophyta</taxon>
        <taxon>Embryophyta</taxon>
        <taxon>Tracheophyta</taxon>
        <taxon>Spermatophyta</taxon>
        <taxon>Magnoliopsida</taxon>
        <taxon>eudicotyledons</taxon>
        <taxon>Gunneridae</taxon>
        <taxon>Pentapetalae</taxon>
        <taxon>rosids</taxon>
        <taxon>fabids</taxon>
        <taxon>Fagales</taxon>
        <taxon>Fagaceae</taxon>
        <taxon>Lithocarpus</taxon>
    </lineage>
</organism>